<accession>A0AAE4Z818</accession>
<comment type="cofactor">
    <cofactor evidence="2">
        <name>Fe(2+)</name>
        <dbReference type="ChEBI" id="CHEBI:29033"/>
    </cofactor>
    <text evidence="2">Binds 1 Fe(2+) ion.</text>
</comment>
<dbReference type="PRINTS" id="PR01576">
    <property type="entry name" value="PDEFORMYLASE"/>
</dbReference>
<protein>
    <recommendedName>
        <fullName evidence="2">Peptide deformylase</fullName>
        <shortName evidence="2">PDF</shortName>
        <ecNumber evidence="2">3.5.1.88</ecNumber>
    </recommendedName>
    <alternativeName>
        <fullName evidence="2">Polypeptide deformylase</fullName>
    </alternativeName>
</protein>
<organism evidence="3 4">
    <name type="scientific">Candidatus Kutchimonas denitrificans</name>
    <dbReference type="NCBI Taxonomy" id="3056748"/>
    <lineage>
        <taxon>Bacteria</taxon>
        <taxon>Pseudomonadati</taxon>
        <taxon>Gemmatimonadota</taxon>
        <taxon>Gemmatimonadia</taxon>
        <taxon>Candidatus Palauibacterales</taxon>
        <taxon>Candidatus Palauibacteraceae</taxon>
        <taxon>Candidatus Kutchimonas</taxon>
    </lineage>
</organism>
<evidence type="ECO:0000313" key="3">
    <source>
        <dbReference type="EMBL" id="NIR75519.1"/>
    </source>
</evidence>
<dbReference type="Gene3D" id="3.90.45.10">
    <property type="entry name" value="Peptide deformylase"/>
    <property type="match status" value="1"/>
</dbReference>
<dbReference type="HAMAP" id="MF_00163">
    <property type="entry name" value="Pep_deformylase"/>
    <property type="match status" value="1"/>
</dbReference>
<comment type="function">
    <text evidence="2">Removes the formyl group from the N-terminal Met of newly synthesized proteins. Requires at least a dipeptide for an efficient rate of reaction. N-terminal L-methionine is a prerequisite for activity but the enzyme has broad specificity at other positions.</text>
</comment>
<dbReference type="PANTHER" id="PTHR10458">
    <property type="entry name" value="PEPTIDE DEFORMYLASE"/>
    <property type="match status" value="1"/>
</dbReference>
<dbReference type="InterPro" id="IPR023635">
    <property type="entry name" value="Peptide_deformylase"/>
</dbReference>
<dbReference type="InterPro" id="IPR036821">
    <property type="entry name" value="Peptide_deformylase_sf"/>
</dbReference>
<dbReference type="GO" id="GO:0042586">
    <property type="term" value="F:peptide deformylase activity"/>
    <property type="evidence" value="ECO:0007669"/>
    <property type="project" value="UniProtKB-UniRule"/>
</dbReference>
<evidence type="ECO:0000256" key="2">
    <source>
        <dbReference type="HAMAP-Rule" id="MF_00163"/>
    </source>
</evidence>
<proteinExistence type="inferred from homology"/>
<dbReference type="SUPFAM" id="SSF56420">
    <property type="entry name" value="Peptide deformylase"/>
    <property type="match status" value="1"/>
</dbReference>
<feature type="binding site" evidence="2">
    <location>
        <position position="88"/>
    </location>
    <ligand>
        <name>Fe cation</name>
        <dbReference type="ChEBI" id="CHEBI:24875"/>
    </ligand>
</feature>
<dbReference type="PIRSF" id="PIRSF004749">
    <property type="entry name" value="Pep_def"/>
    <property type="match status" value="1"/>
</dbReference>
<feature type="binding site" evidence="2">
    <location>
        <position position="134"/>
    </location>
    <ligand>
        <name>Fe cation</name>
        <dbReference type="ChEBI" id="CHEBI:24875"/>
    </ligand>
</feature>
<comment type="caution">
    <text evidence="3">The sequence shown here is derived from an EMBL/GenBank/DDBJ whole genome shotgun (WGS) entry which is preliminary data.</text>
</comment>
<comment type="similarity">
    <text evidence="1 2">Belongs to the polypeptide deformylase family.</text>
</comment>
<dbReference type="Pfam" id="PF01327">
    <property type="entry name" value="Pep_deformylase"/>
    <property type="match status" value="1"/>
</dbReference>
<dbReference type="GO" id="GO:0046872">
    <property type="term" value="F:metal ion binding"/>
    <property type="evidence" value="ECO:0007669"/>
    <property type="project" value="UniProtKB-KW"/>
</dbReference>
<dbReference type="EMBL" id="JAACAK010000083">
    <property type="protein sequence ID" value="NIR75519.1"/>
    <property type="molecule type" value="Genomic_DNA"/>
</dbReference>
<dbReference type="AlphaFoldDB" id="A0AAE4Z818"/>
<feature type="active site" evidence="2">
    <location>
        <position position="131"/>
    </location>
</feature>
<keyword evidence="2" id="KW-0479">Metal-binding</keyword>
<gene>
    <name evidence="2 3" type="primary">def</name>
    <name evidence="3" type="ORF">GWO12_10500</name>
</gene>
<evidence type="ECO:0000313" key="4">
    <source>
        <dbReference type="Proteomes" id="UP000702544"/>
    </source>
</evidence>
<dbReference type="NCBIfam" id="TIGR00079">
    <property type="entry name" value="pept_deformyl"/>
    <property type="match status" value="1"/>
</dbReference>
<feature type="binding site" evidence="2">
    <location>
        <position position="130"/>
    </location>
    <ligand>
        <name>Fe cation</name>
        <dbReference type="ChEBI" id="CHEBI:24875"/>
    </ligand>
</feature>
<dbReference type="GO" id="GO:0006412">
    <property type="term" value="P:translation"/>
    <property type="evidence" value="ECO:0007669"/>
    <property type="project" value="UniProtKB-UniRule"/>
</dbReference>
<dbReference type="NCBIfam" id="NF001159">
    <property type="entry name" value="PRK00150.1-3"/>
    <property type="match status" value="1"/>
</dbReference>
<keyword evidence="2 3" id="KW-0378">Hydrolase</keyword>
<name>A0AAE4Z818_9BACT</name>
<keyword evidence="2" id="KW-0648">Protein biosynthesis</keyword>
<dbReference type="EC" id="3.5.1.88" evidence="2"/>
<dbReference type="Proteomes" id="UP000702544">
    <property type="component" value="Unassembled WGS sequence"/>
</dbReference>
<evidence type="ECO:0000256" key="1">
    <source>
        <dbReference type="ARBA" id="ARBA00010759"/>
    </source>
</evidence>
<comment type="catalytic activity">
    <reaction evidence="2">
        <text>N-terminal N-formyl-L-methionyl-[peptide] + H2O = N-terminal L-methionyl-[peptide] + formate</text>
        <dbReference type="Rhea" id="RHEA:24420"/>
        <dbReference type="Rhea" id="RHEA-COMP:10639"/>
        <dbReference type="Rhea" id="RHEA-COMP:10640"/>
        <dbReference type="ChEBI" id="CHEBI:15377"/>
        <dbReference type="ChEBI" id="CHEBI:15740"/>
        <dbReference type="ChEBI" id="CHEBI:49298"/>
        <dbReference type="ChEBI" id="CHEBI:64731"/>
        <dbReference type="EC" id="3.5.1.88"/>
    </reaction>
</comment>
<reference evidence="3 4" key="1">
    <citation type="submission" date="2020-01" db="EMBL/GenBank/DDBJ databases">
        <title>Genomes assembled from Gulf of Kutch pelagic sediment metagenomes.</title>
        <authorList>
            <person name="Chandrashekar M."/>
            <person name="Mahajan M.S."/>
            <person name="Dave K.J."/>
            <person name="Vatsa P."/>
            <person name="Nathani N.M."/>
        </authorList>
    </citation>
    <scope>NUCLEOTIDE SEQUENCE [LARGE SCALE GENOMIC DNA]</scope>
    <source>
        <strain evidence="3">KS3-K002</strain>
    </source>
</reference>
<keyword evidence="2" id="KW-0408">Iron</keyword>
<dbReference type="CDD" id="cd00487">
    <property type="entry name" value="Pep_deformylase"/>
    <property type="match status" value="1"/>
</dbReference>
<dbReference type="PANTHER" id="PTHR10458:SF22">
    <property type="entry name" value="PEPTIDE DEFORMYLASE"/>
    <property type="match status" value="1"/>
</dbReference>
<sequence>MEIRLLGDPVLRQRAEPVEVFDDELRQLAQDMFDAMYENEGIGLAGPQVGVGKRLFVMDIRDEESEPRAVVNPVVIEEEGAERGEEGCLSLPGLVGVVERSKRIVMEGQDLEGSPIRIEASDLLARCILHETDHLDGVLFIDRVSPIKRKLLLSKWKKLQREAATR</sequence>